<evidence type="ECO:0000313" key="1">
    <source>
        <dbReference type="EMBL" id="CAI9589010.1"/>
    </source>
</evidence>
<protein>
    <submittedName>
        <fullName evidence="1">Uncharacterized protein</fullName>
    </submittedName>
</protein>
<sequence>MSLLTSLLTTYEICEWSHGTRLFTTALYPVTSCDQSELRQ</sequence>
<comment type="caution">
    <text evidence="1">The sequence shown here is derived from an EMBL/GenBank/DDBJ whole genome shotgun (WGS) entry which is preliminary data.</text>
</comment>
<reference evidence="1" key="1">
    <citation type="submission" date="2023-05" db="EMBL/GenBank/DDBJ databases">
        <authorList>
            <person name="Stuckert A."/>
        </authorList>
    </citation>
    <scope>NUCLEOTIDE SEQUENCE</scope>
</reference>
<gene>
    <name evidence="1" type="ORF">SPARVUS_LOCUS10831638</name>
</gene>
<keyword evidence="2" id="KW-1185">Reference proteome</keyword>
<feature type="non-terminal residue" evidence="1">
    <location>
        <position position="40"/>
    </location>
</feature>
<name>A0ABN9EW20_9NEOB</name>
<dbReference type="Proteomes" id="UP001162483">
    <property type="component" value="Unassembled WGS sequence"/>
</dbReference>
<accession>A0ABN9EW20</accession>
<organism evidence="1 2">
    <name type="scientific">Staurois parvus</name>
    <dbReference type="NCBI Taxonomy" id="386267"/>
    <lineage>
        <taxon>Eukaryota</taxon>
        <taxon>Metazoa</taxon>
        <taxon>Chordata</taxon>
        <taxon>Craniata</taxon>
        <taxon>Vertebrata</taxon>
        <taxon>Euteleostomi</taxon>
        <taxon>Amphibia</taxon>
        <taxon>Batrachia</taxon>
        <taxon>Anura</taxon>
        <taxon>Neobatrachia</taxon>
        <taxon>Ranoidea</taxon>
        <taxon>Ranidae</taxon>
        <taxon>Staurois</taxon>
    </lineage>
</organism>
<proteinExistence type="predicted"/>
<dbReference type="EMBL" id="CATNWA010016015">
    <property type="protein sequence ID" value="CAI9589010.1"/>
    <property type="molecule type" value="Genomic_DNA"/>
</dbReference>
<evidence type="ECO:0000313" key="2">
    <source>
        <dbReference type="Proteomes" id="UP001162483"/>
    </source>
</evidence>